<comment type="caution">
    <text evidence="7">The sequence shown here is derived from an EMBL/GenBank/DDBJ whole genome shotgun (WGS) entry which is preliminary data.</text>
</comment>
<keyword evidence="5 6" id="KW-0472">Membrane</keyword>
<feature type="transmembrane region" description="Helical" evidence="6">
    <location>
        <begin position="12"/>
        <end position="33"/>
    </location>
</feature>
<protein>
    <submittedName>
        <fullName evidence="7">ABC transporter permease</fullName>
    </submittedName>
</protein>
<feature type="transmembrane region" description="Helical" evidence="6">
    <location>
        <begin position="202"/>
        <end position="220"/>
    </location>
</feature>
<evidence type="ECO:0000256" key="5">
    <source>
        <dbReference type="ARBA" id="ARBA00023136"/>
    </source>
</evidence>
<evidence type="ECO:0000256" key="4">
    <source>
        <dbReference type="ARBA" id="ARBA00022989"/>
    </source>
</evidence>
<evidence type="ECO:0000313" key="7">
    <source>
        <dbReference type="EMBL" id="GMG81165.1"/>
    </source>
</evidence>
<feature type="transmembrane region" description="Helical" evidence="6">
    <location>
        <begin position="87"/>
        <end position="105"/>
    </location>
</feature>
<reference evidence="7 8" key="1">
    <citation type="submission" date="2023-04" db="EMBL/GenBank/DDBJ databases">
        <title>Marinoamorphus aggregata gen. nov., sp. Nov., isolate from tissue of brittle star Ophioplocus japonicus.</title>
        <authorList>
            <person name="Kawano K."/>
            <person name="Sawayama S."/>
            <person name="Nakagawa S."/>
        </authorList>
    </citation>
    <scope>NUCLEOTIDE SEQUENCE [LARGE SCALE GENOMIC DNA]</scope>
    <source>
        <strain evidence="7 8">NKW23</strain>
    </source>
</reference>
<proteinExistence type="predicted"/>
<organism evidence="7 8">
    <name type="scientific">Paralimibaculum aggregatum</name>
    <dbReference type="NCBI Taxonomy" id="3036245"/>
    <lineage>
        <taxon>Bacteria</taxon>
        <taxon>Pseudomonadati</taxon>
        <taxon>Pseudomonadota</taxon>
        <taxon>Alphaproteobacteria</taxon>
        <taxon>Rhodobacterales</taxon>
        <taxon>Paracoccaceae</taxon>
        <taxon>Paralimibaculum</taxon>
    </lineage>
</organism>
<feature type="transmembrane region" description="Helical" evidence="6">
    <location>
        <begin position="250"/>
        <end position="269"/>
    </location>
</feature>
<dbReference type="Proteomes" id="UP001239909">
    <property type="component" value="Unassembled WGS sequence"/>
</dbReference>
<accession>A0ABQ6LCR6</accession>
<dbReference type="Pfam" id="PF02653">
    <property type="entry name" value="BPD_transp_2"/>
    <property type="match status" value="1"/>
</dbReference>
<evidence type="ECO:0000256" key="3">
    <source>
        <dbReference type="ARBA" id="ARBA00022692"/>
    </source>
</evidence>
<dbReference type="InterPro" id="IPR001851">
    <property type="entry name" value="ABC_transp_permease"/>
</dbReference>
<evidence type="ECO:0000256" key="1">
    <source>
        <dbReference type="ARBA" id="ARBA00004651"/>
    </source>
</evidence>
<feature type="transmembrane region" description="Helical" evidence="6">
    <location>
        <begin position="141"/>
        <end position="160"/>
    </location>
</feature>
<keyword evidence="8" id="KW-1185">Reference proteome</keyword>
<dbReference type="PANTHER" id="PTHR47089">
    <property type="entry name" value="ABC TRANSPORTER, PERMEASE PROTEIN"/>
    <property type="match status" value="1"/>
</dbReference>
<evidence type="ECO:0000313" key="8">
    <source>
        <dbReference type="Proteomes" id="UP001239909"/>
    </source>
</evidence>
<dbReference type="RefSeq" id="WP_285669795.1">
    <property type="nucleotide sequence ID" value="NZ_BSYI01000002.1"/>
</dbReference>
<evidence type="ECO:0000256" key="2">
    <source>
        <dbReference type="ARBA" id="ARBA00022475"/>
    </source>
</evidence>
<feature type="transmembrane region" description="Helical" evidence="6">
    <location>
        <begin position="111"/>
        <end position="129"/>
    </location>
</feature>
<dbReference type="EMBL" id="BSYI01000002">
    <property type="protein sequence ID" value="GMG81165.1"/>
    <property type="molecule type" value="Genomic_DNA"/>
</dbReference>
<sequence length="360" mass="37032">MTRLPAWADYGLIPVLNLGLAFAVAALVIAALGEDPAAALEVLVAGAFVYEGALGYTLFYTASFIFTGLAVAVAFQARLFNIGAEGQAMLGGLGAAGLCLAFDAVLPALLMIPLAIAGAAAAGAAWGAVPGWLQARRGSHIVITTIMFNFLASGLVVGLLSGPLMRPGQSNAETRALAESARIAQWHEIAPLLGLEAGRSPLNLSILLAVAACIGVWWLIWRTRWGYALRCLGLAAPAAEYAGIPVARITVQAMAVSGALAGLMAVNTVLGAQGKLLINFTAGFGFTGIAVALMGRGHPFGVALAALLFGALYQGGAEFDFEFATITREMVLLVQGLIVLFTGALSQMLVPLVARALGRA</sequence>
<evidence type="ECO:0000256" key="6">
    <source>
        <dbReference type="SAM" id="Phobius"/>
    </source>
</evidence>
<keyword evidence="3 6" id="KW-0812">Transmembrane</keyword>
<keyword evidence="4 6" id="KW-1133">Transmembrane helix</keyword>
<feature type="transmembrane region" description="Helical" evidence="6">
    <location>
        <begin position="300"/>
        <end position="319"/>
    </location>
</feature>
<comment type="subcellular location">
    <subcellularLocation>
        <location evidence="1">Cell membrane</location>
        <topology evidence="1">Multi-pass membrane protein</topology>
    </subcellularLocation>
</comment>
<gene>
    <name evidence="7" type="ORF">LNKW23_03770</name>
</gene>
<feature type="transmembrane region" description="Helical" evidence="6">
    <location>
        <begin position="331"/>
        <end position="354"/>
    </location>
</feature>
<name>A0ABQ6LCR6_9RHOB</name>
<feature type="transmembrane region" description="Helical" evidence="6">
    <location>
        <begin position="53"/>
        <end position="75"/>
    </location>
</feature>
<feature type="transmembrane region" description="Helical" evidence="6">
    <location>
        <begin position="276"/>
        <end position="294"/>
    </location>
</feature>
<dbReference type="PANTHER" id="PTHR47089:SF1">
    <property type="entry name" value="GUANOSINE ABC TRANSPORTER PERMEASE PROTEIN NUPP"/>
    <property type="match status" value="1"/>
</dbReference>
<keyword evidence="2" id="KW-1003">Cell membrane</keyword>
<dbReference type="CDD" id="cd06580">
    <property type="entry name" value="TM_PBP1_transp_TpRbsC_like"/>
    <property type="match status" value="1"/>
</dbReference>